<dbReference type="GO" id="GO:0004301">
    <property type="term" value="F:epoxide hydrolase activity"/>
    <property type="evidence" value="ECO:0007669"/>
    <property type="project" value="UniProtKB-ARBA"/>
</dbReference>
<dbReference type="EMBL" id="KZ525021">
    <property type="protein sequence ID" value="PKU27706.1"/>
    <property type="molecule type" value="Genomic_DNA"/>
</dbReference>
<sequence length="115" mass="13463">MKTYPTFDYQFYFQEPGVAEAELEKDIGRTLKVLIRSTRREIMVPALMVTAGKDMVLHPKMSKGMEEWIPQLRREHLEECGHWTQMERPAALNRILVEWLEGLPPDTPLPKISRL</sequence>
<gene>
    <name evidence="2" type="ORF">llap_21990</name>
</gene>
<dbReference type="AlphaFoldDB" id="A0A2I0T1M2"/>
<evidence type="ECO:0000313" key="3">
    <source>
        <dbReference type="Proteomes" id="UP000233556"/>
    </source>
</evidence>
<reference evidence="3" key="1">
    <citation type="submission" date="2017-11" db="EMBL/GenBank/DDBJ databases">
        <authorList>
            <person name="Lima N.C."/>
            <person name="Parody-Merino A.M."/>
            <person name="Battley P.F."/>
            <person name="Fidler A.E."/>
            <person name="Prosdocimi F."/>
        </authorList>
    </citation>
    <scope>NUCLEOTIDE SEQUENCE [LARGE SCALE GENOMIC DNA]</scope>
</reference>
<dbReference type="OrthoDB" id="408373at2759"/>
<dbReference type="Gene3D" id="3.40.50.1820">
    <property type="entry name" value="alpha/beta hydrolase"/>
    <property type="match status" value="1"/>
</dbReference>
<keyword evidence="2" id="KW-0378">Hydrolase</keyword>
<evidence type="ECO:0000259" key="1">
    <source>
        <dbReference type="Pfam" id="PF00561"/>
    </source>
</evidence>
<accession>A0A2I0T1M2</accession>
<dbReference type="PANTHER" id="PTHR43329">
    <property type="entry name" value="EPOXIDE HYDROLASE"/>
    <property type="match status" value="1"/>
</dbReference>
<evidence type="ECO:0000313" key="2">
    <source>
        <dbReference type="EMBL" id="PKU27706.1"/>
    </source>
</evidence>
<organism evidence="2 3">
    <name type="scientific">Limosa lapponica baueri</name>
    <dbReference type="NCBI Taxonomy" id="1758121"/>
    <lineage>
        <taxon>Eukaryota</taxon>
        <taxon>Metazoa</taxon>
        <taxon>Chordata</taxon>
        <taxon>Craniata</taxon>
        <taxon>Vertebrata</taxon>
        <taxon>Euteleostomi</taxon>
        <taxon>Archelosauria</taxon>
        <taxon>Archosauria</taxon>
        <taxon>Dinosauria</taxon>
        <taxon>Saurischia</taxon>
        <taxon>Theropoda</taxon>
        <taxon>Coelurosauria</taxon>
        <taxon>Aves</taxon>
        <taxon>Neognathae</taxon>
        <taxon>Neoaves</taxon>
        <taxon>Charadriiformes</taxon>
        <taxon>Scolopacidae</taxon>
        <taxon>Limosa</taxon>
    </lineage>
</organism>
<feature type="domain" description="AB hydrolase-1" evidence="1">
    <location>
        <begin position="3"/>
        <end position="89"/>
    </location>
</feature>
<reference evidence="3" key="2">
    <citation type="submission" date="2017-12" db="EMBL/GenBank/DDBJ databases">
        <title>Genome sequence of the Bar-tailed Godwit (Limosa lapponica baueri).</title>
        <authorList>
            <person name="Lima N.C.B."/>
            <person name="Parody-Merino A.M."/>
            <person name="Battley P.F."/>
            <person name="Fidler A.E."/>
            <person name="Prosdocimi F."/>
        </authorList>
    </citation>
    <scope>NUCLEOTIDE SEQUENCE [LARGE SCALE GENOMIC DNA]</scope>
</reference>
<name>A0A2I0T1M2_LIMLA</name>
<dbReference type="SUPFAM" id="SSF53474">
    <property type="entry name" value="alpha/beta-Hydrolases"/>
    <property type="match status" value="1"/>
</dbReference>
<protein>
    <submittedName>
        <fullName evidence="2">Bifunctional epoxide hydrolase 2</fullName>
    </submittedName>
</protein>
<dbReference type="InterPro" id="IPR029058">
    <property type="entry name" value="AB_hydrolase_fold"/>
</dbReference>
<dbReference type="Proteomes" id="UP000233556">
    <property type="component" value="Unassembled WGS sequence"/>
</dbReference>
<proteinExistence type="predicted"/>
<keyword evidence="3" id="KW-1185">Reference proteome</keyword>
<dbReference type="InterPro" id="IPR000073">
    <property type="entry name" value="AB_hydrolase_1"/>
</dbReference>
<dbReference type="Pfam" id="PF00561">
    <property type="entry name" value="Abhydrolase_1"/>
    <property type="match status" value="1"/>
</dbReference>